<evidence type="ECO:0000313" key="2">
    <source>
        <dbReference type="EMBL" id="MBB2986586.1"/>
    </source>
</evidence>
<dbReference type="Pfam" id="PF13508">
    <property type="entry name" value="Acetyltransf_7"/>
    <property type="match status" value="1"/>
</dbReference>
<dbReference type="InterPro" id="IPR016181">
    <property type="entry name" value="Acyl_CoA_acyltransferase"/>
</dbReference>
<name>A0A839PX75_9MICO</name>
<accession>A0A839PX75</accession>
<keyword evidence="2" id="KW-0808">Transferase</keyword>
<dbReference type="Gene3D" id="3.40.630.30">
    <property type="match status" value="1"/>
</dbReference>
<dbReference type="CDD" id="cd04301">
    <property type="entry name" value="NAT_SF"/>
    <property type="match status" value="1"/>
</dbReference>
<dbReference type="Proteomes" id="UP000590811">
    <property type="component" value="Unassembled WGS sequence"/>
</dbReference>
<reference evidence="2 3" key="1">
    <citation type="submission" date="2020-08" db="EMBL/GenBank/DDBJ databases">
        <title>Genomic Encyclopedia of Type Strains, Phase IV (KMG-V): Genome sequencing to study the core and pangenomes of soil and plant-associated prokaryotes.</title>
        <authorList>
            <person name="Whitman W."/>
        </authorList>
    </citation>
    <scope>NUCLEOTIDE SEQUENCE [LARGE SCALE GENOMIC DNA]</scope>
    <source>
        <strain evidence="2 3">B3ACCR2</strain>
    </source>
</reference>
<dbReference type="GO" id="GO:0016747">
    <property type="term" value="F:acyltransferase activity, transferring groups other than amino-acyl groups"/>
    <property type="evidence" value="ECO:0007669"/>
    <property type="project" value="InterPro"/>
</dbReference>
<dbReference type="AlphaFoldDB" id="A0A839PX75"/>
<sequence length="175" mass="18709">MPTRPIRRVGIVLSGACGRSLWPARMPWGTIAVMETFAVVPFTDTHADGVAAVCAELGWPTYSDPDVARRGCGAPGVSTSVALDADGVVVGFAQLFGDGIVQGFLAQLGVRSDWRHRGVATALVEAASRDAGVQRVDLLTDDAQGFHASFAHRAKDGYRIYPGLDPEPYRRLSDR</sequence>
<evidence type="ECO:0000313" key="3">
    <source>
        <dbReference type="Proteomes" id="UP000590811"/>
    </source>
</evidence>
<gene>
    <name evidence="2" type="ORF">FHW14_001740</name>
</gene>
<feature type="domain" description="N-acetyltransferase" evidence="1">
    <location>
        <begin position="37"/>
        <end position="175"/>
    </location>
</feature>
<evidence type="ECO:0000259" key="1">
    <source>
        <dbReference type="PROSITE" id="PS51186"/>
    </source>
</evidence>
<dbReference type="PROSITE" id="PS51186">
    <property type="entry name" value="GNAT"/>
    <property type="match status" value="1"/>
</dbReference>
<dbReference type="InterPro" id="IPR000182">
    <property type="entry name" value="GNAT_dom"/>
</dbReference>
<dbReference type="EMBL" id="JACHVT010000003">
    <property type="protein sequence ID" value="MBB2986586.1"/>
    <property type="molecule type" value="Genomic_DNA"/>
</dbReference>
<organism evidence="2 3">
    <name type="scientific">Terracoccus luteus</name>
    <dbReference type="NCBI Taxonomy" id="53356"/>
    <lineage>
        <taxon>Bacteria</taxon>
        <taxon>Bacillati</taxon>
        <taxon>Actinomycetota</taxon>
        <taxon>Actinomycetes</taxon>
        <taxon>Micrococcales</taxon>
        <taxon>Intrasporangiaceae</taxon>
        <taxon>Terracoccus</taxon>
    </lineage>
</organism>
<proteinExistence type="predicted"/>
<protein>
    <submittedName>
        <fullName evidence="2">GNAT superfamily N-acetyltransferase</fullName>
    </submittedName>
</protein>
<comment type="caution">
    <text evidence="2">The sequence shown here is derived from an EMBL/GenBank/DDBJ whole genome shotgun (WGS) entry which is preliminary data.</text>
</comment>
<dbReference type="SUPFAM" id="SSF55729">
    <property type="entry name" value="Acyl-CoA N-acyltransferases (Nat)"/>
    <property type="match status" value="1"/>
</dbReference>
<dbReference type="RefSeq" id="WP_184509712.1">
    <property type="nucleotide sequence ID" value="NZ_JACHVT010000003.1"/>
</dbReference>